<dbReference type="GO" id="GO:0016020">
    <property type="term" value="C:membrane"/>
    <property type="evidence" value="ECO:0007669"/>
    <property type="project" value="TreeGrafter"/>
</dbReference>
<evidence type="ECO:0000256" key="3">
    <source>
        <dbReference type="ARBA" id="ARBA00022741"/>
    </source>
</evidence>
<name>A0A7S4C7T2_9EUGL</name>
<dbReference type="PANTHER" id="PTHR43272">
    <property type="entry name" value="LONG-CHAIN-FATTY-ACID--COA LIGASE"/>
    <property type="match status" value="1"/>
</dbReference>
<sequence>MPEVNFKTVLASAVVVGAAAAIIAHTNASRPVPVPDSYSYVVPGSEDLDKGLGAIYRANAKADLTALEGGASTGYEVFQAGVKLGGDAPCMGWRKAEPSGKMGPYEFQTYNEVNTRMANFAAGLEKLGLIPEIQGTPETTPMKMLALFMKNRAEWIIAEQACYRQGATTVPMYDTLGADVVEMVLNETELQTVVCTSAEVKALVSVKPKCPSLTTIIQTNEVTKETLSQAAEAGLKIYSFEEVEKIGAENPVPPNPANSDGVATFCYTSGTTGKAKGALLTHKNMMSVIAAAYERVSQGNLNIGPGDRHLSYLPLAHVFERCVIGWVFSSGACVGFFQGDTRKLAEDLAALKPTIFPSVPRLLNRFYEKVFGGVKAAGGIKAKLFMTGYAAKQQGLKNGHVTHFLWDKLVFGKIAKKLGLGECKVVITGSAPIAPHVIEFLRILLSCHVLEGYGQTEVAGASTLQFLGDQTTGNVGAPLACNSIRLVSVPDMGYLVTDTMHGKDEARGVPGMPCKGRGEIWTKGSNVFLGYYKMPEKTEETLDEDGWVHSGDIGVWTEKGQLKIVDRKKNIFKLAQGEYIAPEKIENVYGKVDIVAQSFVYGDSFQHQLVAIVVPDLEAIPTFCKAHDLPVDTPEALCKNPDFIKAVHVEMDTARKEAKLFGFEHAAKIYLDPTPFSVDNDLLTPTFKLKRDIAKKYYQAQIDEMYDSLEGVAGAKGLKQTQ</sequence>
<keyword evidence="4 7" id="KW-0276">Fatty acid metabolism</keyword>
<dbReference type="InterPro" id="IPR045311">
    <property type="entry name" value="LC-FACS_euk"/>
</dbReference>
<comment type="catalytic activity">
    <reaction evidence="7">
        <text>a long-chain fatty acid + ATP + CoA = a long-chain fatty acyl-CoA + AMP + diphosphate</text>
        <dbReference type="Rhea" id="RHEA:15421"/>
        <dbReference type="ChEBI" id="CHEBI:30616"/>
        <dbReference type="ChEBI" id="CHEBI:33019"/>
        <dbReference type="ChEBI" id="CHEBI:57287"/>
        <dbReference type="ChEBI" id="CHEBI:57560"/>
        <dbReference type="ChEBI" id="CHEBI:83139"/>
        <dbReference type="ChEBI" id="CHEBI:456215"/>
        <dbReference type="EC" id="6.2.1.3"/>
    </reaction>
</comment>
<dbReference type="GO" id="GO:0005524">
    <property type="term" value="F:ATP binding"/>
    <property type="evidence" value="ECO:0007669"/>
    <property type="project" value="UniProtKB-KW"/>
</dbReference>
<protein>
    <recommendedName>
        <fullName evidence="6 7">Long-chain-fatty-acid--CoA ligase</fullName>
        <ecNumber evidence="6 7">6.2.1.3</ecNumber>
    </recommendedName>
</protein>
<dbReference type="GO" id="GO:0005783">
    <property type="term" value="C:endoplasmic reticulum"/>
    <property type="evidence" value="ECO:0007669"/>
    <property type="project" value="TreeGrafter"/>
</dbReference>
<dbReference type="PANTHER" id="PTHR43272:SF33">
    <property type="entry name" value="AMP-BINDING DOMAIN-CONTAINING PROTEIN-RELATED"/>
    <property type="match status" value="1"/>
</dbReference>
<evidence type="ECO:0000313" key="9">
    <source>
        <dbReference type="EMBL" id="CAE0789598.1"/>
    </source>
</evidence>
<feature type="domain" description="AMP-dependent synthetase/ligase" evidence="8">
    <location>
        <begin position="104"/>
        <end position="532"/>
    </location>
</feature>
<dbReference type="AlphaFoldDB" id="A0A7S4C7T2"/>
<keyword evidence="3 7" id="KW-0547">Nucleotide-binding</keyword>
<comment type="function">
    <text evidence="7">Catalyzes the conversion of long-chain fatty acids to their active form acyl-CoAs for both synthesis of cellular lipids, and degradation via beta-oxidation.</text>
</comment>
<evidence type="ECO:0000256" key="5">
    <source>
        <dbReference type="ARBA" id="ARBA00022840"/>
    </source>
</evidence>
<evidence type="ECO:0000256" key="7">
    <source>
        <dbReference type="RuleBase" id="RU369030"/>
    </source>
</evidence>
<dbReference type="CDD" id="cd05927">
    <property type="entry name" value="LC-FACS_euk"/>
    <property type="match status" value="1"/>
</dbReference>
<dbReference type="PROSITE" id="PS00455">
    <property type="entry name" value="AMP_BINDING"/>
    <property type="match status" value="1"/>
</dbReference>
<dbReference type="InterPro" id="IPR020845">
    <property type="entry name" value="AMP-binding_CS"/>
</dbReference>
<keyword evidence="2 7" id="KW-0436">Ligase</keyword>
<dbReference type="EMBL" id="HBJA01002323">
    <property type="protein sequence ID" value="CAE0789598.1"/>
    <property type="molecule type" value="Transcribed_RNA"/>
</dbReference>
<accession>A0A7S4C7T2</accession>
<keyword evidence="7" id="KW-0443">Lipid metabolism</keyword>
<evidence type="ECO:0000259" key="8">
    <source>
        <dbReference type="Pfam" id="PF00501"/>
    </source>
</evidence>
<dbReference type="SUPFAM" id="SSF56801">
    <property type="entry name" value="Acetyl-CoA synthetase-like"/>
    <property type="match status" value="1"/>
</dbReference>
<dbReference type="InterPro" id="IPR042099">
    <property type="entry name" value="ANL_N_sf"/>
</dbReference>
<keyword evidence="5 7" id="KW-0067">ATP-binding</keyword>
<dbReference type="Gene3D" id="3.40.50.12780">
    <property type="entry name" value="N-terminal domain of ligase-like"/>
    <property type="match status" value="1"/>
</dbReference>
<dbReference type="Pfam" id="PF00501">
    <property type="entry name" value="AMP-binding"/>
    <property type="match status" value="1"/>
</dbReference>
<evidence type="ECO:0000256" key="1">
    <source>
        <dbReference type="ARBA" id="ARBA00006432"/>
    </source>
</evidence>
<organism evidence="9">
    <name type="scientific">Eutreptiella gymnastica</name>
    <dbReference type="NCBI Taxonomy" id="73025"/>
    <lineage>
        <taxon>Eukaryota</taxon>
        <taxon>Discoba</taxon>
        <taxon>Euglenozoa</taxon>
        <taxon>Euglenida</taxon>
        <taxon>Spirocuta</taxon>
        <taxon>Euglenophyceae</taxon>
        <taxon>Eutreptiales</taxon>
        <taxon>Eutreptiaceae</taxon>
        <taxon>Eutreptiella</taxon>
    </lineage>
</organism>
<dbReference type="InterPro" id="IPR000873">
    <property type="entry name" value="AMP-dep_synth/lig_dom"/>
</dbReference>
<dbReference type="GO" id="GO:0004467">
    <property type="term" value="F:long-chain fatty acid-CoA ligase activity"/>
    <property type="evidence" value="ECO:0007669"/>
    <property type="project" value="UniProtKB-EC"/>
</dbReference>
<reference evidence="9" key="1">
    <citation type="submission" date="2021-01" db="EMBL/GenBank/DDBJ databases">
        <authorList>
            <person name="Corre E."/>
            <person name="Pelletier E."/>
            <person name="Niang G."/>
            <person name="Scheremetjew M."/>
            <person name="Finn R."/>
            <person name="Kale V."/>
            <person name="Holt S."/>
            <person name="Cochrane G."/>
            <person name="Meng A."/>
            <person name="Brown T."/>
            <person name="Cohen L."/>
        </authorList>
    </citation>
    <scope>NUCLEOTIDE SEQUENCE</scope>
    <source>
        <strain evidence="9">CCMP1594</strain>
    </source>
</reference>
<comment type="similarity">
    <text evidence="1 7">Belongs to the ATP-dependent AMP-binding enzyme family.</text>
</comment>
<evidence type="ECO:0000256" key="2">
    <source>
        <dbReference type="ARBA" id="ARBA00022598"/>
    </source>
</evidence>
<dbReference type="EC" id="6.2.1.3" evidence="6 7"/>
<evidence type="ECO:0000256" key="6">
    <source>
        <dbReference type="ARBA" id="ARBA00026121"/>
    </source>
</evidence>
<gene>
    <name evidence="9" type="ORF">EGYM00163_LOCUS711</name>
</gene>
<proteinExistence type="inferred from homology"/>
<evidence type="ECO:0000256" key="4">
    <source>
        <dbReference type="ARBA" id="ARBA00022832"/>
    </source>
</evidence>